<proteinExistence type="predicted"/>
<dbReference type="Proteomes" id="UP000002117">
    <property type="component" value="Segment"/>
</dbReference>
<dbReference type="EMBL" id="AY682195">
    <property type="protein sequence ID" value="AAV35921.1"/>
    <property type="molecule type" value="Genomic_DNA"/>
</dbReference>
<evidence type="ECO:0000313" key="1">
    <source>
        <dbReference type="EMBL" id="AAV35921.1"/>
    </source>
</evidence>
<name>Q5ULL3_9CAUD</name>
<keyword evidence="2" id="KW-1185">Reference proteome</keyword>
<reference evidence="1 2" key="1">
    <citation type="journal article" date="2004" name="J. Bacteriol.">
        <title>Lactobacillus plantarum bacteriophage LP65: a new member of the SPO1-like genus of the family Myoviridae.</title>
        <authorList>
            <person name="Chibani-Chennoufi S."/>
            <person name="Dillmann M.L."/>
            <person name="Marvin-Guy L."/>
            <person name="Rami-Shojaei S."/>
            <person name="Brussow H."/>
        </authorList>
    </citation>
    <scope>NUCLEOTIDE SEQUENCE</scope>
</reference>
<evidence type="ECO:0000313" key="2">
    <source>
        <dbReference type="Proteomes" id="UP000002117"/>
    </source>
</evidence>
<accession>Q5ULL3</accession>
<protein>
    <submittedName>
        <fullName evidence="1">Orf101</fullName>
    </submittedName>
</protein>
<dbReference type="RefSeq" id="YP_164736.1">
    <property type="nucleotide sequence ID" value="NC_006565.1"/>
</dbReference>
<dbReference type="KEGG" id="vg:3197350"/>
<organism evidence="1 2">
    <name type="scientific">Lactobacillus phage LP65</name>
    <dbReference type="NCBI Taxonomy" id="2892344"/>
    <lineage>
        <taxon>Viruses</taxon>
        <taxon>Duplodnaviria</taxon>
        <taxon>Heunggongvirae</taxon>
        <taxon>Uroviricota</taxon>
        <taxon>Caudoviricetes</taxon>
        <taxon>Herelleviridae</taxon>
        <taxon>Salchichonvirus</taxon>
        <taxon>Salchichonvirus LP65</taxon>
    </lineage>
</organism>
<sequence>MYLNIKKKQQVEKLYTLDELGEIIGKSKQRIISTLTKLHVVYWNYGVLTFGKNYDNIGLGTYVMTKHVRKADGKLIIKRELAFTEKGKKVVEDIFYHKNH</sequence>
<gene>
    <name evidence="1" type="ORF">orf101</name>
</gene>